<dbReference type="GO" id="GO:0006508">
    <property type="term" value="P:proteolysis"/>
    <property type="evidence" value="ECO:0007669"/>
    <property type="project" value="UniProtKB-KW"/>
</dbReference>
<evidence type="ECO:0000313" key="7">
    <source>
        <dbReference type="EMBL" id="CAE8605179.1"/>
    </source>
</evidence>
<dbReference type="InterPro" id="IPR038765">
    <property type="entry name" value="Papain-like_cys_pep_sf"/>
</dbReference>
<evidence type="ECO:0000256" key="2">
    <source>
        <dbReference type="ARBA" id="ARBA00022670"/>
    </source>
</evidence>
<evidence type="ECO:0000256" key="3">
    <source>
        <dbReference type="ARBA" id="ARBA00022801"/>
    </source>
</evidence>
<dbReference type="GO" id="GO:0000338">
    <property type="term" value="P:protein deneddylation"/>
    <property type="evidence" value="ECO:0007669"/>
    <property type="project" value="TreeGrafter"/>
</dbReference>
<dbReference type="Proteomes" id="UP000654075">
    <property type="component" value="Unassembled WGS sequence"/>
</dbReference>
<comment type="similarity">
    <text evidence="1">Belongs to the peptidase C48 family.</text>
</comment>
<organism evidence="7 8">
    <name type="scientific">Polarella glacialis</name>
    <name type="common">Dinoflagellate</name>
    <dbReference type="NCBI Taxonomy" id="89957"/>
    <lineage>
        <taxon>Eukaryota</taxon>
        <taxon>Sar</taxon>
        <taxon>Alveolata</taxon>
        <taxon>Dinophyceae</taxon>
        <taxon>Suessiales</taxon>
        <taxon>Suessiaceae</taxon>
        <taxon>Polarella</taxon>
    </lineage>
</organism>
<feature type="compositionally biased region" description="Low complexity" evidence="5">
    <location>
        <begin position="278"/>
        <end position="299"/>
    </location>
</feature>
<dbReference type="PROSITE" id="PS50600">
    <property type="entry name" value="ULP_PROTEASE"/>
    <property type="match status" value="1"/>
</dbReference>
<keyword evidence="8" id="KW-1185">Reference proteome</keyword>
<reference evidence="7" key="1">
    <citation type="submission" date="2021-02" db="EMBL/GenBank/DDBJ databases">
        <authorList>
            <person name="Dougan E. K."/>
            <person name="Rhodes N."/>
            <person name="Thang M."/>
            <person name="Chan C."/>
        </authorList>
    </citation>
    <scope>NUCLEOTIDE SEQUENCE</scope>
</reference>
<evidence type="ECO:0000256" key="1">
    <source>
        <dbReference type="ARBA" id="ARBA00005234"/>
    </source>
</evidence>
<comment type="caution">
    <text evidence="7">The sequence shown here is derived from an EMBL/GenBank/DDBJ whole genome shotgun (WGS) entry which is preliminary data.</text>
</comment>
<dbReference type="InterPro" id="IPR044613">
    <property type="entry name" value="Nep1/2-like"/>
</dbReference>
<feature type="region of interest" description="Disordered" evidence="5">
    <location>
        <begin position="278"/>
        <end position="367"/>
    </location>
</feature>
<dbReference type="EMBL" id="CAJNNV010017466">
    <property type="protein sequence ID" value="CAE8605179.1"/>
    <property type="molecule type" value="Genomic_DNA"/>
</dbReference>
<feature type="domain" description="Ubiquitin-like protease family profile" evidence="6">
    <location>
        <begin position="14"/>
        <end position="189"/>
    </location>
</feature>
<dbReference type="InterPro" id="IPR003653">
    <property type="entry name" value="Peptidase_C48_C"/>
</dbReference>
<evidence type="ECO:0000256" key="4">
    <source>
        <dbReference type="ARBA" id="ARBA00022807"/>
    </source>
</evidence>
<gene>
    <name evidence="7" type="ORF">PGLA1383_LOCUS23306</name>
</gene>
<evidence type="ECO:0000313" key="8">
    <source>
        <dbReference type="Proteomes" id="UP000654075"/>
    </source>
</evidence>
<keyword evidence="2" id="KW-0645">Protease</keyword>
<accession>A0A813EWQ4</accession>
<dbReference type="AlphaFoldDB" id="A0A813EWQ4"/>
<feature type="compositionally biased region" description="Basic residues" evidence="5">
    <location>
        <begin position="300"/>
        <end position="310"/>
    </location>
</feature>
<dbReference type="Gene3D" id="3.40.395.10">
    <property type="entry name" value="Adenoviral Proteinase, Chain A"/>
    <property type="match status" value="1"/>
</dbReference>
<feature type="compositionally biased region" description="Polar residues" evidence="5">
    <location>
        <begin position="348"/>
        <end position="367"/>
    </location>
</feature>
<dbReference type="Pfam" id="PF02902">
    <property type="entry name" value="Peptidase_C48"/>
    <property type="match status" value="1"/>
</dbReference>
<keyword evidence="4" id="KW-0788">Thiol protease</keyword>
<sequence>MPASGEIVVSWKDAQLTRGDVALFQEGQWLNDQCITFFLEHLGRKHGEAAKRVLMLGAETAFWFVNEDDFEDLADAAGNLELDHKDLILCPINDNTEIEQKGGEGSHWSLLVGMASSPGGPLQFAHYDSMGSTSNLAMAEVLAQRLASLRRASETQATSSKVAVQEASAARQSNSCDCGVYVLMFADVVLQAFLAGHADFPSARDLSAGDTAKAKRQEALAAVELGALLSHWMPVEFSNSASATVRLSKALDSKMPDEIRAPSSFFAPAELTLSPHALASPLHSPTSASSPTAESSPSKSARRANRRRRRSSEAADEDDEEAGPSPTNLFSGGGSCSQRFNEPAPPLKSQSVAGAQSGSVPTTPASRSVVTLSDLGLDLGGPVHSMSAVTPSARAAATSPLSSSSRLRAEAAEFFASGPVPPWPPCAPSAWPGSPVCQSPSLSPLGGQSPIMGTYPIQTVQGQASRAAGHWGCTAPPPTEASMRSPSGTPVSGTALAVDHSEVLRSWLQLSGLSMTGGADLAEKLRAVAPEAYED</sequence>
<evidence type="ECO:0000256" key="5">
    <source>
        <dbReference type="SAM" id="MobiDB-lite"/>
    </source>
</evidence>
<protein>
    <recommendedName>
        <fullName evidence="6">Ubiquitin-like protease family profile domain-containing protein</fullName>
    </recommendedName>
</protein>
<dbReference type="GO" id="GO:0019784">
    <property type="term" value="F:deNEDDylase activity"/>
    <property type="evidence" value="ECO:0007669"/>
    <property type="project" value="InterPro"/>
</dbReference>
<dbReference type="PANTHER" id="PTHR46468:SF1">
    <property type="entry name" value="SENTRIN-SPECIFIC PROTEASE 8"/>
    <property type="match status" value="1"/>
</dbReference>
<dbReference type="SUPFAM" id="SSF54001">
    <property type="entry name" value="Cysteine proteinases"/>
    <property type="match status" value="1"/>
</dbReference>
<keyword evidence="3" id="KW-0378">Hydrolase</keyword>
<evidence type="ECO:0000259" key="6">
    <source>
        <dbReference type="PROSITE" id="PS50600"/>
    </source>
</evidence>
<dbReference type="OrthoDB" id="5065855at2759"/>
<proteinExistence type="inferred from homology"/>
<name>A0A813EWQ4_POLGL</name>
<dbReference type="GO" id="GO:0008234">
    <property type="term" value="F:cysteine-type peptidase activity"/>
    <property type="evidence" value="ECO:0007669"/>
    <property type="project" value="UniProtKB-KW"/>
</dbReference>
<dbReference type="PANTHER" id="PTHR46468">
    <property type="entry name" value="SENTRIN-SPECIFIC PROTEASE 8"/>
    <property type="match status" value="1"/>
</dbReference>